<keyword evidence="1" id="KW-0812">Transmembrane</keyword>
<dbReference type="EMBL" id="LAZR01030270">
    <property type="protein sequence ID" value="KKL57128.1"/>
    <property type="molecule type" value="Genomic_DNA"/>
</dbReference>
<evidence type="ECO:0000256" key="1">
    <source>
        <dbReference type="SAM" id="Phobius"/>
    </source>
</evidence>
<keyword evidence="1" id="KW-1133">Transmembrane helix</keyword>
<evidence type="ECO:0000313" key="2">
    <source>
        <dbReference type="EMBL" id="KKL57128.1"/>
    </source>
</evidence>
<organism evidence="2">
    <name type="scientific">marine sediment metagenome</name>
    <dbReference type="NCBI Taxonomy" id="412755"/>
    <lineage>
        <taxon>unclassified sequences</taxon>
        <taxon>metagenomes</taxon>
        <taxon>ecological metagenomes</taxon>
    </lineage>
</organism>
<sequence>MKDIIWKMPWDLYADYKEVREKIRNLQGYSKLKQEEQELMKSMFVVSVVVAGLLGLILFLAIT</sequence>
<accession>A0A0F9D5V8</accession>
<gene>
    <name evidence="2" type="ORF">LCGC14_2238520</name>
</gene>
<keyword evidence="1" id="KW-0472">Membrane</keyword>
<name>A0A0F9D5V8_9ZZZZ</name>
<reference evidence="2" key="1">
    <citation type="journal article" date="2015" name="Nature">
        <title>Complex archaea that bridge the gap between prokaryotes and eukaryotes.</title>
        <authorList>
            <person name="Spang A."/>
            <person name="Saw J.H."/>
            <person name="Jorgensen S.L."/>
            <person name="Zaremba-Niedzwiedzka K."/>
            <person name="Martijn J."/>
            <person name="Lind A.E."/>
            <person name="van Eijk R."/>
            <person name="Schleper C."/>
            <person name="Guy L."/>
            <person name="Ettema T.J."/>
        </authorList>
    </citation>
    <scope>NUCLEOTIDE SEQUENCE</scope>
</reference>
<feature type="transmembrane region" description="Helical" evidence="1">
    <location>
        <begin position="43"/>
        <end position="62"/>
    </location>
</feature>
<proteinExistence type="predicted"/>
<dbReference type="AlphaFoldDB" id="A0A0F9D5V8"/>
<protein>
    <submittedName>
        <fullName evidence="2">Uncharacterized protein</fullName>
    </submittedName>
</protein>
<comment type="caution">
    <text evidence="2">The sequence shown here is derived from an EMBL/GenBank/DDBJ whole genome shotgun (WGS) entry which is preliminary data.</text>
</comment>